<sequence>MSSGKFAKERERLVNKLIQEGILKDPRVIKAMRRVPREEFVPERYRQHAYIDSPLPTLNGQTISAPHMVAMMCELLKLDVGQKVLEVGTGSGYHAAVCAEIVAPSDVDPKLWGHVYSIERIPQLASFARSNLKKTGYDDRVTVIVGDGTLGYPPAAPYDRILVTAAAPSIPKPLIEQLAVNGRIVVPVGGSYYQELVVGVKISADEIRTYSAGGCVFVPLIGRYGWRF</sequence>
<accession>A0A497F8V3</accession>
<evidence type="ECO:0000256" key="4">
    <source>
        <dbReference type="ARBA" id="ARBA00022603"/>
    </source>
</evidence>
<dbReference type="InterPro" id="IPR029063">
    <property type="entry name" value="SAM-dependent_MTases_sf"/>
</dbReference>
<dbReference type="EC" id="2.1.1.77" evidence="9"/>
<comment type="function">
    <text evidence="7 9">Catalyzes the methyl esterification of L-isoaspartyl residues in peptides and proteins that result from spontaneous decomposition of normal L-aspartyl and L-asparaginyl residues. It plays a role in the repair and/or degradation of damaged proteins.</text>
</comment>
<evidence type="ECO:0000313" key="10">
    <source>
        <dbReference type="EMBL" id="RLE52019.1"/>
    </source>
</evidence>
<evidence type="ECO:0000256" key="3">
    <source>
        <dbReference type="ARBA" id="ARBA00022490"/>
    </source>
</evidence>
<dbReference type="GO" id="GO:0032259">
    <property type="term" value="P:methylation"/>
    <property type="evidence" value="ECO:0007669"/>
    <property type="project" value="UniProtKB-KW"/>
</dbReference>
<dbReference type="Pfam" id="PF01135">
    <property type="entry name" value="PCMT"/>
    <property type="match status" value="1"/>
</dbReference>
<dbReference type="GO" id="GO:0030091">
    <property type="term" value="P:protein repair"/>
    <property type="evidence" value="ECO:0007669"/>
    <property type="project" value="UniProtKB-UniRule"/>
</dbReference>
<name>A0A497F8V3_9CREN</name>
<dbReference type="Proteomes" id="UP000268446">
    <property type="component" value="Unassembled WGS sequence"/>
</dbReference>
<evidence type="ECO:0000256" key="1">
    <source>
        <dbReference type="ARBA" id="ARBA00004496"/>
    </source>
</evidence>
<comment type="subcellular location">
    <subcellularLocation>
        <location evidence="1 9">Cytoplasm</location>
    </subcellularLocation>
</comment>
<reference evidence="12 13" key="1">
    <citation type="submission" date="2018-06" db="EMBL/GenBank/DDBJ databases">
        <title>Extensive metabolic versatility and redundancy in microbially diverse, dynamic hydrothermal sediments.</title>
        <authorList>
            <person name="Dombrowski N."/>
            <person name="Teske A."/>
            <person name="Baker B.J."/>
        </authorList>
    </citation>
    <scope>NUCLEOTIDE SEQUENCE [LARGE SCALE GENOMIC DNA]</scope>
    <source>
        <strain evidence="11">B20_G2</strain>
        <strain evidence="10">B29_G17</strain>
    </source>
</reference>
<dbReference type="InterPro" id="IPR000682">
    <property type="entry name" value="PCMT"/>
</dbReference>
<gene>
    <name evidence="9" type="primary">pcm</name>
    <name evidence="10" type="ORF">DRJ20_01010</name>
    <name evidence="11" type="ORF">DRJ26_00835</name>
</gene>
<evidence type="ECO:0000256" key="5">
    <source>
        <dbReference type="ARBA" id="ARBA00022679"/>
    </source>
</evidence>
<dbReference type="CDD" id="cd02440">
    <property type="entry name" value="AdoMet_MTases"/>
    <property type="match status" value="1"/>
</dbReference>
<keyword evidence="4 9" id="KW-0489">Methyltransferase</keyword>
<evidence type="ECO:0000256" key="9">
    <source>
        <dbReference type="HAMAP-Rule" id="MF_00090"/>
    </source>
</evidence>
<dbReference type="NCBIfam" id="TIGR00080">
    <property type="entry name" value="pimt"/>
    <property type="match status" value="1"/>
</dbReference>
<dbReference type="HAMAP" id="MF_00090">
    <property type="entry name" value="PIMT"/>
    <property type="match status" value="1"/>
</dbReference>
<protein>
    <recommendedName>
        <fullName evidence="9">Protein-L-isoaspartate O-methyltransferase</fullName>
        <ecNumber evidence="9">2.1.1.77</ecNumber>
    </recommendedName>
    <alternativeName>
        <fullName evidence="9">L-isoaspartyl protein carboxyl methyltransferase</fullName>
    </alternativeName>
    <alternativeName>
        <fullName evidence="9">Protein L-isoaspartyl methyltransferase</fullName>
    </alternativeName>
    <alternativeName>
        <fullName evidence="9">Protein-beta-aspartate methyltransferase</fullName>
        <shortName evidence="9">PIMT</shortName>
    </alternativeName>
</protein>
<dbReference type="AlphaFoldDB" id="A0A497F8V3"/>
<keyword evidence="3 9" id="KW-0963">Cytoplasm</keyword>
<evidence type="ECO:0000313" key="12">
    <source>
        <dbReference type="Proteomes" id="UP000268446"/>
    </source>
</evidence>
<dbReference type="SUPFAM" id="SSF53335">
    <property type="entry name" value="S-adenosyl-L-methionine-dependent methyltransferases"/>
    <property type="match status" value="1"/>
</dbReference>
<evidence type="ECO:0000256" key="8">
    <source>
        <dbReference type="ARBA" id="ARBA00029295"/>
    </source>
</evidence>
<comment type="caution">
    <text evidence="11">The sequence shown here is derived from an EMBL/GenBank/DDBJ whole genome shotgun (WGS) entry which is preliminary data.</text>
</comment>
<evidence type="ECO:0000256" key="2">
    <source>
        <dbReference type="ARBA" id="ARBA00005369"/>
    </source>
</evidence>
<dbReference type="EMBL" id="QMRA01000007">
    <property type="protein sequence ID" value="RLE55370.1"/>
    <property type="molecule type" value="Genomic_DNA"/>
</dbReference>
<dbReference type="PANTHER" id="PTHR11579:SF0">
    <property type="entry name" value="PROTEIN-L-ISOASPARTATE(D-ASPARTATE) O-METHYLTRANSFERASE"/>
    <property type="match status" value="1"/>
</dbReference>
<proteinExistence type="inferred from homology"/>
<dbReference type="FunFam" id="3.40.50.150:FF:000010">
    <property type="entry name" value="Protein-L-isoaspartate O-methyltransferase"/>
    <property type="match status" value="1"/>
</dbReference>
<keyword evidence="6 9" id="KW-0949">S-adenosyl-L-methionine</keyword>
<keyword evidence="5 9" id="KW-0808">Transferase</keyword>
<dbReference type="PROSITE" id="PS01279">
    <property type="entry name" value="PCMT"/>
    <property type="match status" value="1"/>
</dbReference>
<evidence type="ECO:0000313" key="11">
    <source>
        <dbReference type="EMBL" id="RLE55370.1"/>
    </source>
</evidence>
<dbReference type="EMBL" id="QMQZ01000018">
    <property type="protein sequence ID" value="RLE52019.1"/>
    <property type="molecule type" value="Genomic_DNA"/>
</dbReference>
<feature type="active site" evidence="9">
    <location>
        <position position="64"/>
    </location>
</feature>
<dbReference type="NCBIfam" id="NF010549">
    <property type="entry name" value="PRK13942.1"/>
    <property type="match status" value="1"/>
</dbReference>
<evidence type="ECO:0000256" key="7">
    <source>
        <dbReference type="ARBA" id="ARBA00025330"/>
    </source>
</evidence>
<organism evidence="11 13">
    <name type="scientific">Thermoproteota archaeon</name>
    <dbReference type="NCBI Taxonomy" id="2056631"/>
    <lineage>
        <taxon>Archaea</taxon>
        <taxon>Thermoproteota</taxon>
    </lineage>
</organism>
<dbReference type="GO" id="GO:0004719">
    <property type="term" value="F:protein-L-isoaspartate (D-aspartate) O-methyltransferase activity"/>
    <property type="evidence" value="ECO:0007669"/>
    <property type="project" value="UniProtKB-UniRule"/>
</dbReference>
<dbReference type="PANTHER" id="PTHR11579">
    <property type="entry name" value="PROTEIN-L-ISOASPARTATE O-METHYLTRANSFERASE"/>
    <property type="match status" value="1"/>
</dbReference>
<dbReference type="Gene3D" id="3.40.50.150">
    <property type="entry name" value="Vaccinia Virus protein VP39"/>
    <property type="match status" value="1"/>
</dbReference>
<comment type="catalytic activity">
    <reaction evidence="8 9">
        <text>[protein]-L-isoaspartate + S-adenosyl-L-methionine = [protein]-L-isoaspartate alpha-methyl ester + S-adenosyl-L-homocysteine</text>
        <dbReference type="Rhea" id="RHEA:12705"/>
        <dbReference type="Rhea" id="RHEA-COMP:12143"/>
        <dbReference type="Rhea" id="RHEA-COMP:12144"/>
        <dbReference type="ChEBI" id="CHEBI:57856"/>
        <dbReference type="ChEBI" id="CHEBI:59789"/>
        <dbReference type="ChEBI" id="CHEBI:90596"/>
        <dbReference type="ChEBI" id="CHEBI:90598"/>
        <dbReference type="EC" id="2.1.1.77"/>
    </reaction>
</comment>
<dbReference type="Proteomes" id="UP000269499">
    <property type="component" value="Unassembled WGS sequence"/>
</dbReference>
<comment type="similarity">
    <text evidence="2 9">Belongs to the methyltransferase superfamily. L-isoaspartyl/D-aspartyl protein methyltransferase family.</text>
</comment>
<evidence type="ECO:0000313" key="13">
    <source>
        <dbReference type="Proteomes" id="UP000269499"/>
    </source>
</evidence>
<evidence type="ECO:0000256" key="6">
    <source>
        <dbReference type="ARBA" id="ARBA00022691"/>
    </source>
</evidence>
<dbReference type="GO" id="GO:0005737">
    <property type="term" value="C:cytoplasm"/>
    <property type="evidence" value="ECO:0007669"/>
    <property type="project" value="UniProtKB-SubCell"/>
</dbReference>
<dbReference type="NCBIfam" id="NF001453">
    <property type="entry name" value="PRK00312.1"/>
    <property type="match status" value="1"/>
</dbReference>